<dbReference type="SUPFAM" id="SSF56112">
    <property type="entry name" value="Protein kinase-like (PK-like)"/>
    <property type="match status" value="1"/>
</dbReference>
<dbReference type="InterPro" id="IPR017441">
    <property type="entry name" value="Protein_kinase_ATP_BS"/>
</dbReference>
<keyword evidence="2" id="KW-0723">Serine/threonine-protein kinase</keyword>
<proteinExistence type="predicted"/>
<dbReference type="InterPro" id="IPR053793">
    <property type="entry name" value="PB1-like"/>
</dbReference>
<dbReference type="SMART" id="SM00220">
    <property type="entry name" value="S_TKc"/>
    <property type="match status" value="1"/>
</dbReference>
<evidence type="ECO:0000259" key="13">
    <source>
        <dbReference type="PROSITE" id="PS51745"/>
    </source>
</evidence>
<dbReference type="GO" id="GO:0005524">
    <property type="term" value="F:ATP binding"/>
    <property type="evidence" value="ECO:0007669"/>
    <property type="project" value="UniProtKB-UniRule"/>
</dbReference>
<feature type="binding site" evidence="10">
    <location>
        <position position="360"/>
    </location>
    <ligand>
        <name>ATP</name>
        <dbReference type="ChEBI" id="CHEBI:30616"/>
    </ligand>
</feature>
<dbReference type="Gene3D" id="1.10.510.10">
    <property type="entry name" value="Transferase(Phosphotransferase) domain 1"/>
    <property type="match status" value="1"/>
</dbReference>
<reference evidence="14" key="4">
    <citation type="submission" date="2025-09" db="UniProtKB">
        <authorList>
            <consortium name="Ensembl"/>
        </authorList>
    </citation>
    <scope>IDENTIFICATION</scope>
</reference>
<organism evidence="14 15">
    <name type="scientific">Astatotilapia calliptera</name>
    <name type="common">Eastern happy</name>
    <name type="synonym">Chromis callipterus</name>
    <dbReference type="NCBI Taxonomy" id="8154"/>
    <lineage>
        <taxon>Eukaryota</taxon>
        <taxon>Metazoa</taxon>
        <taxon>Chordata</taxon>
        <taxon>Craniata</taxon>
        <taxon>Vertebrata</taxon>
        <taxon>Euteleostomi</taxon>
        <taxon>Actinopterygii</taxon>
        <taxon>Neopterygii</taxon>
        <taxon>Teleostei</taxon>
        <taxon>Neoteleostei</taxon>
        <taxon>Acanthomorphata</taxon>
        <taxon>Ovalentaria</taxon>
        <taxon>Cichlomorphae</taxon>
        <taxon>Cichliformes</taxon>
        <taxon>Cichlidae</taxon>
        <taxon>African cichlids</taxon>
        <taxon>Pseudocrenilabrinae</taxon>
        <taxon>Haplochromini</taxon>
        <taxon>Astatotilapia</taxon>
    </lineage>
</organism>
<dbReference type="GO" id="GO:0035556">
    <property type="term" value="P:intracellular signal transduction"/>
    <property type="evidence" value="ECO:0007669"/>
    <property type="project" value="UniProtKB-ARBA"/>
</dbReference>
<evidence type="ECO:0008006" key="16">
    <source>
        <dbReference type="Google" id="ProtNLM"/>
    </source>
</evidence>
<reference evidence="14" key="3">
    <citation type="submission" date="2025-08" db="UniProtKB">
        <authorList>
            <consortium name="Ensembl"/>
        </authorList>
    </citation>
    <scope>IDENTIFICATION</scope>
</reference>
<evidence type="ECO:0000256" key="4">
    <source>
        <dbReference type="ARBA" id="ARBA00022679"/>
    </source>
</evidence>
<reference evidence="14 15" key="1">
    <citation type="submission" date="2018-05" db="EMBL/GenBank/DDBJ databases">
        <authorList>
            <person name="Datahose"/>
        </authorList>
    </citation>
    <scope>NUCLEOTIDE SEQUENCE</scope>
</reference>
<feature type="compositionally biased region" description="Low complexity" evidence="11">
    <location>
        <begin position="308"/>
        <end position="329"/>
    </location>
</feature>
<dbReference type="Pfam" id="PF00069">
    <property type="entry name" value="Pkinase"/>
    <property type="match status" value="1"/>
</dbReference>
<dbReference type="SMART" id="SM00666">
    <property type="entry name" value="PB1"/>
    <property type="match status" value="1"/>
</dbReference>
<feature type="domain" description="PB1" evidence="13">
    <location>
        <begin position="60"/>
        <end position="139"/>
    </location>
</feature>
<evidence type="ECO:0000256" key="6">
    <source>
        <dbReference type="ARBA" id="ARBA00022741"/>
    </source>
</evidence>
<feature type="region of interest" description="Disordered" evidence="11">
    <location>
        <begin position="223"/>
        <end position="276"/>
    </location>
</feature>
<dbReference type="PROSITE" id="PS00107">
    <property type="entry name" value="PROTEIN_KINASE_ATP"/>
    <property type="match status" value="1"/>
</dbReference>
<evidence type="ECO:0000313" key="14">
    <source>
        <dbReference type="Ensembl" id="ENSACLP00000053780.1"/>
    </source>
</evidence>
<evidence type="ECO:0000259" key="12">
    <source>
        <dbReference type="PROSITE" id="PS50011"/>
    </source>
</evidence>
<keyword evidence="4" id="KW-0808">Transferase</keyword>
<evidence type="ECO:0000256" key="7">
    <source>
        <dbReference type="ARBA" id="ARBA00022777"/>
    </source>
</evidence>
<evidence type="ECO:0000256" key="3">
    <source>
        <dbReference type="ARBA" id="ARBA00022553"/>
    </source>
</evidence>
<evidence type="ECO:0000256" key="2">
    <source>
        <dbReference type="ARBA" id="ARBA00022527"/>
    </source>
</evidence>
<evidence type="ECO:0000256" key="1">
    <source>
        <dbReference type="ARBA" id="ARBA00001946"/>
    </source>
</evidence>
<keyword evidence="3" id="KW-0597">Phosphoprotein</keyword>
<dbReference type="Proteomes" id="UP000265100">
    <property type="component" value="Chromosome 23"/>
</dbReference>
<dbReference type="PROSITE" id="PS51745">
    <property type="entry name" value="PB1"/>
    <property type="match status" value="1"/>
</dbReference>
<evidence type="ECO:0000313" key="15">
    <source>
        <dbReference type="Proteomes" id="UP000265100"/>
    </source>
</evidence>
<keyword evidence="8 10" id="KW-0067">ATP-binding</keyword>
<dbReference type="InterPro" id="IPR034879">
    <property type="entry name" value="PB1_MEKK2/3"/>
</dbReference>
<dbReference type="SUPFAM" id="SSF54277">
    <property type="entry name" value="CAD &amp; PB1 domains"/>
    <property type="match status" value="1"/>
</dbReference>
<dbReference type="GO" id="GO:0046872">
    <property type="term" value="F:metal ion binding"/>
    <property type="evidence" value="ECO:0007669"/>
    <property type="project" value="UniProtKB-KW"/>
</dbReference>
<dbReference type="InterPro" id="IPR011009">
    <property type="entry name" value="Kinase-like_dom_sf"/>
</dbReference>
<evidence type="ECO:0000256" key="8">
    <source>
        <dbReference type="ARBA" id="ARBA00022840"/>
    </source>
</evidence>
<dbReference type="GeneTree" id="ENSGT00940000156884"/>
<evidence type="ECO:0000256" key="10">
    <source>
        <dbReference type="PROSITE-ProRule" id="PRU10141"/>
    </source>
</evidence>
<protein>
    <recommendedName>
        <fullName evidence="16">Mitogen-activated protein kinase kinase kinase 2</fullName>
    </recommendedName>
</protein>
<dbReference type="PROSITE" id="PS50011">
    <property type="entry name" value="PROTEIN_KINASE_DOM"/>
    <property type="match status" value="1"/>
</dbReference>
<dbReference type="FunFam" id="3.10.20.90:FF:000026">
    <property type="entry name" value="Mitogen-activated protein kinase kinase kinase 3 isoform 2"/>
    <property type="match status" value="1"/>
</dbReference>
<feature type="domain" description="Protein kinase" evidence="12">
    <location>
        <begin position="331"/>
        <end position="591"/>
    </location>
</feature>
<dbReference type="CDD" id="cd06652">
    <property type="entry name" value="STKc_MEKK2"/>
    <property type="match status" value="1"/>
</dbReference>
<comment type="cofactor">
    <cofactor evidence="1">
        <name>Mg(2+)</name>
        <dbReference type="ChEBI" id="CHEBI:18420"/>
    </cofactor>
</comment>
<keyword evidence="6 10" id="KW-0547">Nucleotide-binding</keyword>
<feature type="region of interest" description="Disordered" evidence="11">
    <location>
        <begin position="306"/>
        <end position="330"/>
    </location>
</feature>
<dbReference type="Pfam" id="PF00564">
    <property type="entry name" value="PB1"/>
    <property type="match status" value="1"/>
</dbReference>
<dbReference type="AlphaFoldDB" id="A0AAX7TBW6"/>
<evidence type="ECO:0000256" key="9">
    <source>
        <dbReference type="ARBA" id="ARBA00022842"/>
    </source>
</evidence>
<sequence>MGESSFLASWVNRRAIKMDEQEALNSIMQDLAELHRSSRPAAFLSDLCKPKASSPKNQNDVRVKFEFKGEKRILQFPRPIKLEDLRSKAKVAFGQTMGLHYTNNELVIPLTTQDDLDKAVELLDRSVHMKSLKILLVLQVSSEVGHTAMTLMVVSDTCAQYVRCVAADTPACPPQPGSSHSTDRSSPPPGYIPDALQQVARNGSFTSINSEGEFIPESMDQMLDPLSMSSPENSASGSCPSLDSPLDSDYPKSRMPRAQSYPDNHQDFPGKGGTYPRRYGIPFGLQDYSDGRKTFPRARRTQVHGFRSPISFSSTEQSPSTSSAPRAPTNWRLGKLLGQGAFGRVFLCYDADTGRELAVKQVQFDPESPETSKEVSALECEIQLLKNLCHERIVQYYGCLRDTMERTLSIFMEYMPGGSIKDQLKSYGALTENVTRRYTRQILEGVSYLHSNMIVHRDIKGANILRDSVGNVKLGDFGASRRLQTICLSGTGMKSVTGTPYWMSPEVISGEGYGRKADIWSVGCTVVEMLTQRPPWAEFEAMAAIFKIATQPTNPVLPAHVSDHCREFLKRIFVETKQRPSAEELLRHIFVH</sequence>
<dbReference type="InterPro" id="IPR000719">
    <property type="entry name" value="Prot_kinase_dom"/>
</dbReference>
<dbReference type="PANTHER" id="PTHR11584">
    <property type="entry name" value="SERINE/THREONINE PROTEIN KINASE"/>
    <property type="match status" value="1"/>
</dbReference>
<dbReference type="InterPro" id="IPR000270">
    <property type="entry name" value="PB1_dom"/>
</dbReference>
<dbReference type="Ensembl" id="ENSACLT00000077433.1">
    <property type="protein sequence ID" value="ENSACLP00000053780.1"/>
    <property type="gene ID" value="ENSACLG00000012827.2"/>
</dbReference>
<dbReference type="FunFam" id="1.10.510.10:FF:000071">
    <property type="entry name" value="Mitogen-activated protein kinase kinase kinase 3 isoform 2"/>
    <property type="match status" value="1"/>
</dbReference>
<dbReference type="PANTHER" id="PTHR11584:SF369">
    <property type="entry name" value="MITOGEN-ACTIVATED PROTEIN KINASE KINASE KINASE 19-RELATED"/>
    <property type="match status" value="1"/>
</dbReference>
<name>A0AAX7TBW6_ASTCA</name>
<gene>
    <name evidence="14" type="primary">MAP3K2</name>
</gene>
<keyword evidence="9" id="KW-0460">Magnesium</keyword>
<keyword evidence="5" id="KW-0479">Metal-binding</keyword>
<reference evidence="15" key="2">
    <citation type="submission" date="2023-03" db="EMBL/GenBank/DDBJ databases">
        <authorList>
            <consortium name="Wellcome Sanger Institute Data Sharing"/>
        </authorList>
    </citation>
    <scope>NUCLEOTIDE SEQUENCE [LARGE SCALE GENOMIC DNA]</scope>
</reference>
<feature type="region of interest" description="Disordered" evidence="11">
    <location>
        <begin position="170"/>
        <end position="194"/>
    </location>
</feature>
<evidence type="ECO:0000256" key="5">
    <source>
        <dbReference type="ARBA" id="ARBA00022723"/>
    </source>
</evidence>
<dbReference type="GO" id="GO:0004674">
    <property type="term" value="F:protein serine/threonine kinase activity"/>
    <property type="evidence" value="ECO:0007669"/>
    <property type="project" value="UniProtKB-KW"/>
</dbReference>
<feature type="compositionally biased region" description="Low complexity" evidence="11">
    <location>
        <begin position="236"/>
        <end position="248"/>
    </location>
</feature>
<keyword evidence="7" id="KW-0418">Kinase</keyword>
<dbReference type="CDD" id="cd06405">
    <property type="entry name" value="PB1_Mekk2_3"/>
    <property type="match status" value="1"/>
</dbReference>
<dbReference type="Gene3D" id="3.10.20.90">
    <property type="entry name" value="Phosphatidylinositol 3-kinase Catalytic Subunit, Chain A, domain 1"/>
    <property type="match status" value="1"/>
</dbReference>
<evidence type="ECO:0000256" key="11">
    <source>
        <dbReference type="SAM" id="MobiDB-lite"/>
    </source>
</evidence>
<accession>A0AAX7TBW6</accession>
<keyword evidence="15" id="KW-1185">Reference proteome</keyword>